<feature type="transmembrane region" description="Helical" evidence="1">
    <location>
        <begin position="29"/>
        <end position="50"/>
    </location>
</feature>
<feature type="transmembrane region" description="Helical" evidence="1">
    <location>
        <begin position="196"/>
        <end position="219"/>
    </location>
</feature>
<keyword evidence="1" id="KW-0812">Transmembrane</keyword>
<keyword evidence="4" id="KW-1185">Reference proteome</keyword>
<reference evidence="3 4" key="1">
    <citation type="submission" date="2018-09" db="EMBL/GenBank/DDBJ databases">
        <title>Genomic Encyclopedia of Archaeal and Bacterial Type Strains, Phase II (KMG-II): from individual species to whole genera.</title>
        <authorList>
            <person name="Goeker M."/>
        </authorList>
    </citation>
    <scope>NUCLEOTIDE SEQUENCE [LARGE SCALE GENOMIC DNA]</scope>
    <source>
        <strain evidence="3 4">DSM 13151</strain>
    </source>
</reference>
<accession>A0A419WPG0</accession>
<dbReference type="GO" id="GO:0004175">
    <property type="term" value="F:endopeptidase activity"/>
    <property type="evidence" value="ECO:0007669"/>
    <property type="project" value="UniProtKB-ARBA"/>
</dbReference>
<proteinExistence type="predicted"/>
<keyword evidence="1" id="KW-0472">Membrane</keyword>
<feature type="transmembrane region" description="Helical" evidence="1">
    <location>
        <begin position="113"/>
        <end position="137"/>
    </location>
</feature>
<protein>
    <recommendedName>
        <fullName evidence="2">CAAX prenyl protease 2/Lysostaphin resistance protein A-like domain-containing protein</fullName>
    </recommendedName>
</protein>
<dbReference type="GO" id="GO:0080120">
    <property type="term" value="P:CAAX-box protein maturation"/>
    <property type="evidence" value="ECO:0007669"/>
    <property type="project" value="UniProtKB-ARBA"/>
</dbReference>
<organism evidence="3 4">
    <name type="scientific">Halopiger aswanensis</name>
    <dbReference type="NCBI Taxonomy" id="148449"/>
    <lineage>
        <taxon>Archaea</taxon>
        <taxon>Methanobacteriati</taxon>
        <taxon>Methanobacteriota</taxon>
        <taxon>Stenosarchaea group</taxon>
        <taxon>Halobacteria</taxon>
        <taxon>Halobacteriales</taxon>
        <taxon>Natrialbaceae</taxon>
        <taxon>Halopiger</taxon>
    </lineage>
</organism>
<sequence length="334" mass="34184">MAESTIDDSPDRSIGERLLYDSSGARLRALWRVLVPLLVAVAIYAAGQSLVNRFAAGLLEPIADGTSRVVATAVLFVALSAVIALAGVAGLLVASRLDRRPLSSYGLDVSGRWLRDFAAGILIGVVAAAGAIGYLAARGDVALSPSVTGVGVDSPPLGGLVVLVLLLFLLANNAFEEIVFRAIVIGNAVEGFRSGASNATVAVVGAVVVSLPVFGALHLLGGGPMAVVTSAIGGILFATAYVLTGRLALPIGVHFGGLADLSIRQQPLSTDPELTLPSVVVAELTGDPSFLTGIELWAVRLLLGVALICLWVYATDGEVSIADRVLATAADSER</sequence>
<feature type="transmembrane region" description="Helical" evidence="1">
    <location>
        <begin position="225"/>
        <end position="244"/>
    </location>
</feature>
<gene>
    <name evidence="3" type="ORF">ATJ93_0283</name>
</gene>
<evidence type="ECO:0000313" key="4">
    <source>
        <dbReference type="Proteomes" id="UP000283805"/>
    </source>
</evidence>
<evidence type="ECO:0000313" key="3">
    <source>
        <dbReference type="EMBL" id="RKD97298.1"/>
    </source>
</evidence>
<dbReference type="Pfam" id="PF02517">
    <property type="entry name" value="Rce1-like"/>
    <property type="match status" value="1"/>
</dbReference>
<dbReference type="Proteomes" id="UP000283805">
    <property type="component" value="Unassembled WGS sequence"/>
</dbReference>
<dbReference type="AlphaFoldDB" id="A0A419WPG0"/>
<feature type="transmembrane region" description="Helical" evidence="1">
    <location>
        <begin position="157"/>
        <end position="175"/>
    </location>
</feature>
<keyword evidence="1" id="KW-1133">Transmembrane helix</keyword>
<dbReference type="PANTHER" id="PTHR39430:SF1">
    <property type="entry name" value="PROTEASE"/>
    <property type="match status" value="1"/>
</dbReference>
<dbReference type="InterPro" id="IPR003675">
    <property type="entry name" value="Rce1/LyrA-like_dom"/>
</dbReference>
<comment type="caution">
    <text evidence="3">The sequence shown here is derived from an EMBL/GenBank/DDBJ whole genome shotgun (WGS) entry which is preliminary data.</text>
</comment>
<evidence type="ECO:0000256" key="1">
    <source>
        <dbReference type="SAM" id="Phobius"/>
    </source>
</evidence>
<dbReference type="PANTHER" id="PTHR39430">
    <property type="entry name" value="MEMBRANE-ASSOCIATED PROTEASE-RELATED"/>
    <property type="match status" value="1"/>
</dbReference>
<feature type="transmembrane region" description="Helical" evidence="1">
    <location>
        <begin position="297"/>
        <end position="314"/>
    </location>
</feature>
<evidence type="ECO:0000259" key="2">
    <source>
        <dbReference type="Pfam" id="PF02517"/>
    </source>
</evidence>
<feature type="domain" description="CAAX prenyl protease 2/Lysostaphin resistance protein A-like" evidence="2">
    <location>
        <begin position="161"/>
        <end position="255"/>
    </location>
</feature>
<dbReference type="EMBL" id="RAPO01000001">
    <property type="protein sequence ID" value="RKD97298.1"/>
    <property type="molecule type" value="Genomic_DNA"/>
</dbReference>
<dbReference type="RefSeq" id="WP_120242852.1">
    <property type="nucleotide sequence ID" value="NZ_RAPO01000001.1"/>
</dbReference>
<dbReference type="OrthoDB" id="331240at2157"/>
<feature type="transmembrane region" description="Helical" evidence="1">
    <location>
        <begin position="70"/>
        <end position="93"/>
    </location>
</feature>
<name>A0A419WPG0_9EURY</name>